<evidence type="ECO:0000313" key="1">
    <source>
        <dbReference type="EMBL" id="PYH85130.1"/>
    </source>
</evidence>
<dbReference type="EMBL" id="KZ821681">
    <property type="protein sequence ID" value="PYH85130.1"/>
    <property type="molecule type" value="Genomic_DNA"/>
</dbReference>
<dbReference type="GeneID" id="37140562"/>
<dbReference type="AlphaFoldDB" id="A0A319CKP6"/>
<dbReference type="Gene3D" id="3.30.200.20">
    <property type="entry name" value="Phosphorylase Kinase, domain 1"/>
    <property type="match status" value="1"/>
</dbReference>
<dbReference type="Proteomes" id="UP000248340">
    <property type="component" value="Unassembled WGS sequence"/>
</dbReference>
<dbReference type="STRING" id="1448315.A0A319CKP6"/>
<dbReference type="GO" id="GO:0005739">
    <property type="term" value="C:mitochondrion"/>
    <property type="evidence" value="ECO:0007669"/>
    <property type="project" value="TreeGrafter"/>
</dbReference>
<evidence type="ECO:0008006" key="3">
    <source>
        <dbReference type="Google" id="ProtNLM"/>
    </source>
</evidence>
<dbReference type="OrthoDB" id="10003767at2759"/>
<gene>
    <name evidence="1" type="ORF">BO82DRAFT_381138</name>
</gene>
<keyword evidence="2" id="KW-1185">Reference proteome</keyword>
<dbReference type="PANTHER" id="PTHR36091:SF2">
    <property type="entry name" value="AMINOGLYCOSIDE PHOSPHOTRANSFERASE DOMAIN-CONTAINING PROTEIN"/>
    <property type="match status" value="1"/>
</dbReference>
<name>A0A319CKP6_9EURO</name>
<dbReference type="InterPro" id="IPR051035">
    <property type="entry name" value="Mito_inheritance_9"/>
</dbReference>
<dbReference type="SUPFAM" id="SSF56112">
    <property type="entry name" value="Protein kinase-like (PK-like)"/>
    <property type="match status" value="1"/>
</dbReference>
<reference evidence="1 2" key="1">
    <citation type="submission" date="2016-12" db="EMBL/GenBank/DDBJ databases">
        <title>The genomes of Aspergillus section Nigri reveals drivers in fungal speciation.</title>
        <authorList>
            <consortium name="DOE Joint Genome Institute"/>
            <person name="Vesth T.C."/>
            <person name="Nybo J."/>
            <person name="Theobald S."/>
            <person name="Brandl J."/>
            <person name="Frisvad J.C."/>
            <person name="Nielsen K.F."/>
            <person name="Lyhne E.K."/>
            <person name="Kogle M.E."/>
            <person name="Kuo A."/>
            <person name="Riley R."/>
            <person name="Clum A."/>
            <person name="Nolan M."/>
            <person name="Lipzen A."/>
            <person name="Salamov A."/>
            <person name="Henrissat B."/>
            <person name="Wiebenga A."/>
            <person name="De Vries R.P."/>
            <person name="Grigoriev I.V."/>
            <person name="Mortensen U.H."/>
            <person name="Andersen M.R."/>
            <person name="Baker S.E."/>
        </authorList>
    </citation>
    <scope>NUCLEOTIDE SEQUENCE [LARGE SCALE GENOMIC DNA]</scope>
    <source>
        <strain evidence="1 2">CBS 121591</strain>
    </source>
</reference>
<sequence length="490" mass="55977">MARRLHLASVPLPFATFISPHKAGLIRTRLFSTGHIMSSCSDLFDYNDALRHRERRRVLNIPELKRLAASSIRQKEEDVVGFQKLAEGGFNRSFLITMRDKFQFVARIPYPVTQPKSLVIASEVATMDFLRSHGMPVPKVYGYSANANNPAQTEYIFMELIQGQNLGDIWFDLPKEKRTKLIAIIPSSSPSNEGRFCIGPDTSLGLYQDCLAVLNAGARKEIVYLSRFGQPLQPFKRLRRESYNYQPQSHLDHIATLEQYLQIAPSLVPRDKPALHRPHSTILPRFLRCGIPNSLQNYGDDTSESLQEPSLPSNFNELELEEQNQQAELFRRRQLHYLYVKTTSEMNPEHYNALAHDFSMLRRRLFHYASDPWEGDNTTLKSNLITLSQKWADINGGDTPPCPLVYSEAEANECLRLLHAQAEADEQLKICQNLVGVGTEGWVPIDQYEGARARALTLKEDTLDAAESAEERMRIEANWIFDDFCEDDYL</sequence>
<dbReference type="PANTHER" id="PTHR36091">
    <property type="entry name" value="ALTERED INHERITANCE OF MITOCHONDRIA PROTEIN 9, MITOCHONDRIAL"/>
    <property type="match status" value="1"/>
</dbReference>
<dbReference type="InterPro" id="IPR011009">
    <property type="entry name" value="Kinase-like_dom_sf"/>
</dbReference>
<dbReference type="VEuPathDB" id="FungiDB:BO82DRAFT_381138"/>
<proteinExistence type="predicted"/>
<accession>A0A319CKP6</accession>
<evidence type="ECO:0000313" key="2">
    <source>
        <dbReference type="Proteomes" id="UP000248340"/>
    </source>
</evidence>
<dbReference type="RefSeq" id="XP_025495330.1">
    <property type="nucleotide sequence ID" value="XM_025637820.1"/>
</dbReference>
<organism evidence="1 2">
    <name type="scientific">Aspergillus uvarum CBS 121591</name>
    <dbReference type="NCBI Taxonomy" id="1448315"/>
    <lineage>
        <taxon>Eukaryota</taxon>
        <taxon>Fungi</taxon>
        <taxon>Dikarya</taxon>
        <taxon>Ascomycota</taxon>
        <taxon>Pezizomycotina</taxon>
        <taxon>Eurotiomycetes</taxon>
        <taxon>Eurotiomycetidae</taxon>
        <taxon>Eurotiales</taxon>
        <taxon>Aspergillaceae</taxon>
        <taxon>Aspergillus</taxon>
        <taxon>Aspergillus subgen. Circumdati</taxon>
    </lineage>
</organism>
<protein>
    <recommendedName>
        <fullName evidence="3">Aminoglycoside phosphotransferase domain-containing protein</fullName>
    </recommendedName>
</protein>